<sequence>MQLHQTFRTSGDSTSWGTSSSTLYPAGS</sequence>
<dbReference type="EMBL" id="PP949967">
    <property type="protein sequence ID" value="XDJ02295.1"/>
    <property type="molecule type" value="Genomic_DNA"/>
</dbReference>
<evidence type="ECO:0000313" key="2">
    <source>
        <dbReference type="EMBL" id="XDJ02295.1"/>
    </source>
</evidence>
<evidence type="ECO:0000256" key="1">
    <source>
        <dbReference type="SAM" id="MobiDB-lite"/>
    </source>
</evidence>
<feature type="region of interest" description="Disordered" evidence="1">
    <location>
        <begin position="1"/>
        <end position="28"/>
    </location>
</feature>
<proteinExistence type="predicted"/>
<name>A0AB39C6T5_9CAUD</name>
<protein>
    <submittedName>
        <fullName evidence="2">Uncharacterized protein</fullName>
    </submittedName>
</protein>
<reference evidence="2" key="1">
    <citation type="submission" date="2024-06" db="EMBL/GenBank/DDBJ databases">
        <authorList>
            <person name="Kandhan P."/>
            <person name="Suresh D."/>
            <person name="Suresh A."/>
            <person name="Gopikrishnan V."/>
        </authorList>
    </citation>
    <scope>NUCLEOTIDE SEQUENCE</scope>
</reference>
<organism evidence="2">
    <name type="scientific">Pseudomonas phage KV2023</name>
    <dbReference type="NCBI Taxonomy" id="3234047"/>
    <lineage>
        <taxon>Viruses</taxon>
        <taxon>Duplodnaviria</taxon>
        <taxon>Heunggongvirae</taxon>
        <taxon>Uroviricota</taxon>
        <taxon>Caudoviricetes</taxon>
        <taxon>Bruynoghevirus</taxon>
    </lineage>
</organism>
<feature type="compositionally biased region" description="Low complexity" evidence="1">
    <location>
        <begin position="9"/>
        <end position="22"/>
    </location>
</feature>
<accession>A0AB39C6T5</accession>